<dbReference type="PANTHER" id="PTHR43018">
    <property type="entry name" value="PHOSPHO-2-DEHYDRO-3-DEOXYHEPTONATE ALDOLASE"/>
    <property type="match status" value="1"/>
</dbReference>
<dbReference type="GO" id="GO:0016832">
    <property type="term" value="F:aldehyde-lyase activity"/>
    <property type="evidence" value="ECO:0007669"/>
    <property type="project" value="InterPro"/>
</dbReference>
<dbReference type="NCBIfam" id="TIGR01361">
    <property type="entry name" value="DAHP_synth_Bsub"/>
    <property type="match status" value="1"/>
</dbReference>
<keyword evidence="1 4" id="KW-0808">Transferase</keyword>
<dbReference type="Proteomes" id="UP000321129">
    <property type="component" value="Unassembled WGS sequence"/>
</dbReference>
<feature type="domain" description="DAHP synthetase I/KDSA" evidence="2">
    <location>
        <begin position="93"/>
        <end position="326"/>
    </location>
</feature>
<dbReference type="GO" id="GO:0009073">
    <property type="term" value="P:aromatic amino acid family biosynthetic process"/>
    <property type="evidence" value="ECO:0007669"/>
    <property type="project" value="InterPro"/>
</dbReference>
<evidence type="ECO:0000259" key="2">
    <source>
        <dbReference type="Pfam" id="PF00793"/>
    </source>
</evidence>
<accession>A0A5C6UPJ9</accession>
<dbReference type="NCBIfam" id="NF009239">
    <property type="entry name" value="PRK12595.1"/>
    <property type="match status" value="1"/>
</dbReference>
<dbReference type="Pfam" id="PF00793">
    <property type="entry name" value="DAHP_synth_1"/>
    <property type="match status" value="1"/>
</dbReference>
<dbReference type="EMBL" id="VOPY01000001">
    <property type="protein sequence ID" value="TXC74091.1"/>
    <property type="molecule type" value="Genomic_DNA"/>
</dbReference>
<dbReference type="Gene3D" id="3.20.20.70">
    <property type="entry name" value="Aldolase class I"/>
    <property type="match status" value="1"/>
</dbReference>
<evidence type="ECO:0000256" key="1">
    <source>
        <dbReference type="ARBA" id="ARBA00022679"/>
    </source>
</evidence>
<sequence>MIIVLRPQATAAEAQDILARIEQAGLQPLHMPGSERVVLGALGDERVLAGLHLDSHPMVESVKPILTPYKLVSRETHPHDTVVHIGSGESTTAIGGTALAIIAGPCAVETHDQMLNTARAVKAAGASALRAGAFKPRTSPYGFAGHGEEGLKILRSVGDEVGLPVVTEVMDTADIDTVAQYADALQIGARNMHNFALLRAVGAAGKPVLLKRGIAAKIDEWLLAAEYILAAGNPDVVLVERGIRTFETATRNTLDLNAVPYVRQRTHLPVLVDPSHGTGIRDLVAPMALASVACGADGLLIEVHEDPEQALSDGAQSLYPAQFDGLMRALAPVAAAVGRTL</sequence>
<dbReference type="InterPro" id="IPR013785">
    <property type="entry name" value="Aldolase_TIM"/>
</dbReference>
<dbReference type="Gene3D" id="3.30.70.1140">
    <property type="entry name" value="Phospho-2-dehydro-3-deoxyheptonate aldolase, domain 1"/>
    <property type="match status" value="1"/>
</dbReference>
<dbReference type="InterPro" id="IPR006218">
    <property type="entry name" value="DAHP1/KDSA"/>
</dbReference>
<protein>
    <submittedName>
        <fullName evidence="4">3-deoxy-7-phosphoheptulonate synthase</fullName>
        <ecNumber evidence="4">2.5.1.54</ecNumber>
    </submittedName>
</protein>
<dbReference type="OrthoDB" id="9776934at2"/>
<name>A0A5C6UPJ9_9SPHN</name>
<dbReference type="Pfam" id="PF18152">
    <property type="entry name" value="DAHP_snth_FXD"/>
    <property type="match status" value="1"/>
</dbReference>
<evidence type="ECO:0000259" key="3">
    <source>
        <dbReference type="Pfam" id="PF18152"/>
    </source>
</evidence>
<evidence type="ECO:0000313" key="5">
    <source>
        <dbReference type="Proteomes" id="UP000321129"/>
    </source>
</evidence>
<dbReference type="InterPro" id="IPR052899">
    <property type="entry name" value="Class-I_DAHP_synthase"/>
</dbReference>
<dbReference type="InterPro" id="IPR041071">
    <property type="entry name" value="DAHP_snth_FXD"/>
</dbReference>
<comment type="caution">
    <text evidence="4">The sequence shown here is derived from an EMBL/GenBank/DDBJ whole genome shotgun (WGS) entry which is preliminary data.</text>
</comment>
<dbReference type="GO" id="GO:0003849">
    <property type="term" value="F:3-deoxy-7-phosphoheptulonate synthase activity"/>
    <property type="evidence" value="ECO:0007669"/>
    <property type="project" value="UniProtKB-EC"/>
</dbReference>
<keyword evidence="5" id="KW-1185">Reference proteome</keyword>
<proteinExistence type="predicted"/>
<dbReference type="SUPFAM" id="SSF51569">
    <property type="entry name" value="Aldolase"/>
    <property type="match status" value="1"/>
</dbReference>
<organism evidence="4 5">
    <name type="scientific">Flavisphingopyxis soli</name>
    <dbReference type="NCBI Taxonomy" id="2601267"/>
    <lineage>
        <taxon>Bacteria</taxon>
        <taxon>Pseudomonadati</taxon>
        <taxon>Pseudomonadota</taxon>
        <taxon>Alphaproteobacteria</taxon>
        <taxon>Sphingomonadales</taxon>
        <taxon>Sphingopyxidaceae</taxon>
        <taxon>Flavisphingopyxis</taxon>
    </lineage>
</organism>
<dbReference type="NCBIfam" id="NF006421">
    <property type="entry name" value="PRK08673.1"/>
    <property type="match status" value="1"/>
</dbReference>
<dbReference type="AlphaFoldDB" id="A0A5C6UPJ9"/>
<dbReference type="EC" id="2.5.1.54" evidence="4"/>
<evidence type="ECO:0000313" key="4">
    <source>
        <dbReference type="EMBL" id="TXC74091.1"/>
    </source>
</evidence>
<feature type="domain" description="DAHP synthase ferredoxin-like" evidence="3">
    <location>
        <begin position="1"/>
        <end position="66"/>
    </location>
</feature>
<dbReference type="RefSeq" id="WP_147121927.1">
    <property type="nucleotide sequence ID" value="NZ_VOPY01000001.1"/>
</dbReference>
<gene>
    <name evidence="4" type="primary">aroF</name>
    <name evidence="4" type="ORF">FSZ31_05075</name>
</gene>
<dbReference type="PANTHER" id="PTHR43018:SF2">
    <property type="entry name" value="PHOSPHO-2-DEHYDRO-3-DEOXYHEPTONATE ALDOLASE"/>
    <property type="match status" value="1"/>
</dbReference>
<dbReference type="InterPro" id="IPR006268">
    <property type="entry name" value="DAHP_syn_2"/>
</dbReference>
<reference evidence="4 5" key="1">
    <citation type="submission" date="2019-08" db="EMBL/GenBank/DDBJ databases">
        <title>Sphingorhabdus soil sp. nov., isolated from arctic soil.</title>
        <authorList>
            <person name="Liu Y."/>
        </authorList>
    </citation>
    <scope>NUCLEOTIDE SEQUENCE [LARGE SCALE GENOMIC DNA]</scope>
    <source>
        <strain evidence="4 5">D-2Q-5-6</strain>
    </source>
</reference>